<evidence type="ECO:0000256" key="1">
    <source>
        <dbReference type="ARBA" id="ARBA00004576"/>
    </source>
</evidence>
<dbReference type="GO" id="GO:0005615">
    <property type="term" value="C:extracellular space"/>
    <property type="evidence" value="ECO:0007669"/>
    <property type="project" value="TreeGrafter"/>
</dbReference>
<proteinExistence type="inferred from homology"/>
<keyword evidence="12" id="KW-0732">Signal</keyword>
<dbReference type="GO" id="GO:0004309">
    <property type="term" value="F:exopolyphosphatase activity"/>
    <property type="evidence" value="ECO:0007669"/>
    <property type="project" value="TreeGrafter"/>
</dbReference>
<evidence type="ECO:0000256" key="12">
    <source>
        <dbReference type="SAM" id="SignalP"/>
    </source>
</evidence>
<evidence type="ECO:0000259" key="13">
    <source>
        <dbReference type="Pfam" id="PF00149"/>
    </source>
</evidence>
<dbReference type="InterPro" id="IPR041805">
    <property type="entry name" value="ASMase/PPN1_MPP"/>
</dbReference>
<reference evidence="14 15" key="1">
    <citation type="journal article" date="2016" name="Mol. Biol. Evol.">
        <title>Comparative Genomics of Early-Diverging Mushroom-Forming Fungi Provides Insights into the Origins of Lignocellulose Decay Capabilities.</title>
        <authorList>
            <person name="Nagy L.G."/>
            <person name="Riley R."/>
            <person name="Tritt A."/>
            <person name="Adam C."/>
            <person name="Daum C."/>
            <person name="Floudas D."/>
            <person name="Sun H."/>
            <person name="Yadav J.S."/>
            <person name="Pangilinan J."/>
            <person name="Larsson K.H."/>
            <person name="Matsuura K."/>
            <person name="Barry K."/>
            <person name="Labutti K."/>
            <person name="Kuo R."/>
            <person name="Ohm R.A."/>
            <person name="Bhattacharya S.S."/>
            <person name="Shirouzu T."/>
            <person name="Yoshinaga Y."/>
            <person name="Martin F.M."/>
            <person name="Grigoriev I.V."/>
            <person name="Hibbett D.S."/>
        </authorList>
    </citation>
    <scope>NUCLEOTIDE SEQUENCE [LARGE SCALE GENOMIC DNA]</scope>
    <source>
        <strain evidence="14 15">L-15889</strain>
    </source>
</reference>
<dbReference type="PANTHER" id="PTHR10340:SF55">
    <property type="entry name" value="ENDOPOLYPHOSPHATASE"/>
    <property type="match status" value="1"/>
</dbReference>
<dbReference type="Proteomes" id="UP000076727">
    <property type="component" value="Unassembled WGS sequence"/>
</dbReference>
<dbReference type="PANTHER" id="PTHR10340">
    <property type="entry name" value="SPHINGOMYELIN PHOSPHODIESTERASE"/>
    <property type="match status" value="1"/>
</dbReference>
<gene>
    <name evidence="14" type="ORF">DAEQUDRAFT_192049</name>
</gene>
<evidence type="ECO:0000256" key="10">
    <source>
        <dbReference type="ARBA" id="ARBA00023136"/>
    </source>
</evidence>
<evidence type="ECO:0000313" key="14">
    <source>
        <dbReference type="EMBL" id="KZT74415.1"/>
    </source>
</evidence>
<dbReference type="EC" id="3.6.1.10" evidence="3"/>
<keyword evidence="7" id="KW-0378">Hydrolase</keyword>
<evidence type="ECO:0000256" key="8">
    <source>
        <dbReference type="ARBA" id="ARBA00022968"/>
    </source>
</evidence>
<dbReference type="Gene3D" id="3.60.21.10">
    <property type="match status" value="1"/>
</dbReference>
<dbReference type="SUPFAM" id="SSF56300">
    <property type="entry name" value="Metallo-dependent phosphatases"/>
    <property type="match status" value="1"/>
</dbReference>
<dbReference type="GO" id="GO:0000324">
    <property type="term" value="C:fungal-type vacuole"/>
    <property type="evidence" value="ECO:0007669"/>
    <property type="project" value="TreeGrafter"/>
</dbReference>
<dbReference type="STRING" id="1314783.A0A165U5A7"/>
<evidence type="ECO:0000256" key="4">
    <source>
        <dbReference type="ARBA" id="ARBA00014458"/>
    </source>
</evidence>
<organism evidence="14 15">
    <name type="scientific">Daedalea quercina L-15889</name>
    <dbReference type="NCBI Taxonomy" id="1314783"/>
    <lineage>
        <taxon>Eukaryota</taxon>
        <taxon>Fungi</taxon>
        <taxon>Dikarya</taxon>
        <taxon>Basidiomycota</taxon>
        <taxon>Agaricomycotina</taxon>
        <taxon>Agaricomycetes</taxon>
        <taxon>Polyporales</taxon>
        <taxon>Fomitopsis</taxon>
    </lineage>
</organism>
<dbReference type="InterPro" id="IPR012358">
    <property type="entry name" value="EndopolyPtase_N1"/>
</dbReference>
<dbReference type="PIRSF" id="PIRSF027093">
    <property type="entry name" value="EndopolyPtase_N1"/>
    <property type="match status" value="1"/>
</dbReference>
<feature type="chain" id="PRO_5007867420" description="Endopolyphosphatase" evidence="12">
    <location>
        <begin position="21"/>
        <end position="557"/>
    </location>
</feature>
<dbReference type="AlphaFoldDB" id="A0A165U5A7"/>
<keyword evidence="11" id="KW-0325">Glycoprotein</keyword>
<keyword evidence="6" id="KW-0812">Transmembrane</keyword>
<dbReference type="EMBL" id="KV429033">
    <property type="protein sequence ID" value="KZT74415.1"/>
    <property type="molecule type" value="Genomic_DNA"/>
</dbReference>
<comment type="similarity">
    <text evidence="2">Belongs to the endopolyphosphatase PPN1 family.</text>
</comment>
<keyword evidence="9" id="KW-1133">Transmembrane helix</keyword>
<dbReference type="OrthoDB" id="348678at2759"/>
<evidence type="ECO:0000256" key="11">
    <source>
        <dbReference type="ARBA" id="ARBA00023180"/>
    </source>
</evidence>
<keyword evidence="8" id="KW-0735">Signal-anchor</keyword>
<dbReference type="Pfam" id="PF00149">
    <property type="entry name" value="Metallophos"/>
    <property type="match status" value="1"/>
</dbReference>
<feature type="signal peptide" evidence="12">
    <location>
        <begin position="1"/>
        <end position="20"/>
    </location>
</feature>
<dbReference type="GO" id="GO:0008081">
    <property type="term" value="F:phosphoric diester hydrolase activity"/>
    <property type="evidence" value="ECO:0007669"/>
    <property type="project" value="TreeGrafter"/>
</dbReference>
<dbReference type="InterPro" id="IPR004843">
    <property type="entry name" value="Calcineurin-like_PHP"/>
</dbReference>
<evidence type="ECO:0000256" key="7">
    <source>
        <dbReference type="ARBA" id="ARBA00022801"/>
    </source>
</evidence>
<evidence type="ECO:0000256" key="6">
    <source>
        <dbReference type="ARBA" id="ARBA00022692"/>
    </source>
</evidence>
<dbReference type="GO" id="GO:0000298">
    <property type="term" value="F:endopolyphosphatase activity"/>
    <property type="evidence" value="ECO:0007669"/>
    <property type="project" value="UniProtKB-EC"/>
</dbReference>
<feature type="domain" description="Calcineurin-like phosphoesterase" evidence="13">
    <location>
        <begin position="44"/>
        <end position="271"/>
    </location>
</feature>
<name>A0A165U5A7_9APHY</name>
<dbReference type="CDD" id="cd00842">
    <property type="entry name" value="MPP_ASMase"/>
    <property type="match status" value="1"/>
</dbReference>
<evidence type="ECO:0000256" key="2">
    <source>
        <dbReference type="ARBA" id="ARBA00010399"/>
    </source>
</evidence>
<dbReference type="InterPro" id="IPR029052">
    <property type="entry name" value="Metallo-depent_PP-like"/>
</dbReference>
<keyword evidence="10" id="KW-0472">Membrane</keyword>
<evidence type="ECO:0000313" key="15">
    <source>
        <dbReference type="Proteomes" id="UP000076727"/>
    </source>
</evidence>
<comment type="subcellular location">
    <subcellularLocation>
        <location evidence="1">Vacuole membrane</location>
        <topology evidence="1">Single-pass type II membrane protein</topology>
    </subcellularLocation>
</comment>
<evidence type="ECO:0000256" key="9">
    <source>
        <dbReference type="ARBA" id="ARBA00022989"/>
    </source>
</evidence>
<dbReference type="GO" id="GO:0005774">
    <property type="term" value="C:vacuolar membrane"/>
    <property type="evidence" value="ECO:0007669"/>
    <property type="project" value="UniProtKB-SubCell"/>
</dbReference>
<keyword evidence="15" id="KW-1185">Reference proteome</keyword>
<accession>A0A165U5A7</accession>
<keyword evidence="5" id="KW-0926">Vacuole</keyword>
<evidence type="ECO:0000256" key="5">
    <source>
        <dbReference type="ARBA" id="ARBA00022554"/>
    </source>
</evidence>
<protein>
    <recommendedName>
        <fullName evidence="4">Endopolyphosphatase</fullName>
        <ecNumber evidence="3">3.6.1.10</ecNumber>
    </recommendedName>
</protein>
<sequence>MFGLKLLLFLLMSCAPGVLAAPSQAPMQVPETSGIGAKQKLQGRFLHITDMHPDLYYKADASQKSACHRRKPKKARPRSGYYGMPYSDCDSPLTLTNFTLDYLDKEWSKEIDFVVWTGDNARHDNDRKRPRTTNEIYMLNRAMAKRMEEVFLSKGIPVIPTIGNNDVWPHNIMLPGPNSVTFEFSSIWRNLIPFESYQVFQRGGYFSVEVVPDQLAVVSLNTMYLYDSNKAVGGCEQSDPEDPGNLQFDWLEVQLERFRRRGMQVWLSGHVPPSADNFFPDCFVRYTELSLRYQDTILGHLYGHMNADHFFFLDAEHVRSKRDRNASTSDTFGEPHAEGKKKNRLLYNALLKDFDDLPKAKRNSTYDDYGVVNVSPSVVPSPYLPSFRIFAYNTTGTPYVPAMQAARSSCDDADGRDAWWCGMAKPWHANPESPSRTNRLWTPLGYAQYYLPDLDSANKKHAPKVKLEYLTFSRRALHPSSGSEQAEAAWHPIPLRHLPKSLRNATMTDKGSKYVPYGLADLTIGSWVDLGRRLAAGTEAKLRKRFRRFMYMGGEGA</sequence>
<dbReference type="GO" id="GO:0006798">
    <property type="term" value="P:polyphosphate catabolic process"/>
    <property type="evidence" value="ECO:0007669"/>
    <property type="project" value="TreeGrafter"/>
</dbReference>
<evidence type="ECO:0000256" key="3">
    <source>
        <dbReference type="ARBA" id="ARBA00012459"/>
    </source>
</evidence>